<feature type="signal peptide" evidence="8">
    <location>
        <begin position="1"/>
        <end position="19"/>
    </location>
</feature>
<evidence type="ECO:0000256" key="5">
    <source>
        <dbReference type="ARBA" id="ARBA00022989"/>
    </source>
</evidence>
<feature type="domain" description="Ribophorin II C-terminal" evidence="9">
    <location>
        <begin position="164"/>
        <end position="269"/>
    </location>
</feature>
<sequence>MKFIFTVFILNALTALAYSNLEGYVKIGKNKVSFGEIETQEVKQLFIDSPRDFIDVSLECKDMTKRPDQVVLSLSDFSDPSLVTHFVPTVTDEKIRTSIKAVTLPEVLKSKDKLILQIIIADSTSSKNLYRKLVEIFPSPEFQQSSNYKPKERLGIQPEIHHIFKQDEKDVNPVIPVAFIGISITLFFVFLGTWFRHAGKELLPTLKTISWSQLTCNIVFLICIFGFELNFVMYYLGQSIFTTLYYGAVLSVATVYFGVRVLRSLAQNRVLGK</sequence>
<dbReference type="PANTHER" id="PTHR12640">
    <property type="entry name" value="RIBOPHORIN II"/>
    <property type="match status" value="1"/>
</dbReference>
<comment type="subcellular location">
    <subcellularLocation>
        <location evidence="1">Endoplasmic reticulum membrane</location>
        <topology evidence="1">Multi-pass membrane protein</topology>
    </subcellularLocation>
</comment>
<keyword evidence="5 7" id="KW-1133">Transmembrane helix</keyword>
<dbReference type="PANTHER" id="PTHR12640:SF0">
    <property type="entry name" value="DOLICHYL-DIPHOSPHOOLIGOSACCHARIDE--PROTEIN GLYCOSYLTRANSFERASE SUBUNIT 2"/>
    <property type="match status" value="1"/>
</dbReference>
<feature type="chain" id="PRO_5044305393" description="Ribophorin II C-terminal domain-containing protein" evidence="8">
    <location>
        <begin position="20"/>
        <end position="273"/>
    </location>
</feature>
<comment type="caution">
    <text evidence="10">The sequence shown here is derived from an EMBL/GenBank/DDBJ whole genome shotgun (WGS) entry which is preliminary data.</text>
</comment>
<dbReference type="GO" id="GO:0008250">
    <property type="term" value="C:oligosaccharyltransferase complex"/>
    <property type="evidence" value="ECO:0007669"/>
    <property type="project" value="InterPro"/>
</dbReference>
<evidence type="ECO:0000256" key="3">
    <source>
        <dbReference type="ARBA" id="ARBA00022729"/>
    </source>
</evidence>
<gene>
    <name evidence="10" type="ORF">J8A68_002448</name>
</gene>
<dbReference type="EMBL" id="JAGSYN010000110">
    <property type="protein sequence ID" value="KAG7664010.1"/>
    <property type="molecule type" value="Genomic_DNA"/>
</dbReference>
<evidence type="ECO:0000256" key="7">
    <source>
        <dbReference type="SAM" id="Phobius"/>
    </source>
</evidence>
<keyword evidence="3 8" id="KW-0732">Signal</keyword>
<dbReference type="InterPro" id="IPR056790">
    <property type="entry name" value="Ribophorin_II_C"/>
</dbReference>
<evidence type="ECO:0000313" key="11">
    <source>
        <dbReference type="Proteomes" id="UP000694255"/>
    </source>
</evidence>
<keyword evidence="6 7" id="KW-0472">Membrane</keyword>
<keyword evidence="11" id="KW-1185">Reference proteome</keyword>
<proteinExistence type="predicted"/>
<keyword evidence="2 7" id="KW-0812">Transmembrane</keyword>
<dbReference type="RefSeq" id="XP_049264242.1">
    <property type="nucleotide sequence ID" value="XM_049406200.1"/>
</dbReference>
<dbReference type="Proteomes" id="UP000694255">
    <property type="component" value="Unassembled WGS sequence"/>
</dbReference>
<evidence type="ECO:0000256" key="4">
    <source>
        <dbReference type="ARBA" id="ARBA00022824"/>
    </source>
</evidence>
<dbReference type="GO" id="GO:0006487">
    <property type="term" value="P:protein N-linked glycosylation"/>
    <property type="evidence" value="ECO:0007669"/>
    <property type="project" value="TreeGrafter"/>
</dbReference>
<keyword evidence="4" id="KW-0256">Endoplasmic reticulum</keyword>
<evidence type="ECO:0000256" key="1">
    <source>
        <dbReference type="ARBA" id="ARBA00004477"/>
    </source>
</evidence>
<dbReference type="UniPathway" id="UPA00378"/>
<evidence type="ECO:0000259" key="9">
    <source>
        <dbReference type="Pfam" id="PF25147"/>
    </source>
</evidence>
<feature type="transmembrane region" description="Helical" evidence="7">
    <location>
        <begin position="243"/>
        <end position="262"/>
    </location>
</feature>
<dbReference type="GeneID" id="73469249"/>
<protein>
    <recommendedName>
        <fullName evidence="9">Ribophorin II C-terminal domain-containing protein</fullName>
    </recommendedName>
</protein>
<dbReference type="InterPro" id="IPR008814">
    <property type="entry name" value="Swp1"/>
</dbReference>
<name>A0A8J5UY05_9ASCO</name>
<evidence type="ECO:0000256" key="6">
    <source>
        <dbReference type="ARBA" id="ARBA00023136"/>
    </source>
</evidence>
<organism evidence="10 11">
    <name type="scientific">[Candida] subhashii</name>
    <dbReference type="NCBI Taxonomy" id="561895"/>
    <lineage>
        <taxon>Eukaryota</taxon>
        <taxon>Fungi</taxon>
        <taxon>Dikarya</taxon>
        <taxon>Ascomycota</taxon>
        <taxon>Saccharomycotina</taxon>
        <taxon>Pichiomycetes</taxon>
        <taxon>Debaryomycetaceae</taxon>
        <taxon>Spathaspora</taxon>
    </lineage>
</organism>
<evidence type="ECO:0000256" key="2">
    <source>
        <dbReference type="ARBA" id="ARBA00022692"/>
    </source>
</evidence>
<dbReference type="OrthoDB" id="432292at2759"/>
<feature type="transmembrane region" description="Helical" evidence="7">
    <location>
        <begin position="216"/>
        <end position="237"/>
    </location>
</feature>
<reference evidence="10 11" key="1">
    <citation type="journal article" date="2021" name="DNA Res.">
        <title>Genome analysis of Candida subhashii reveals its hybrid nature and dual mitochondrial genome conformations.</title>
        <authorList>
            <person name="Mixao V."/>
            <person name="Hegedusova E."/>
            <person name="Saus E."/>
            <person name="Pryszcz L.P."/>
            <person name="Cillingova A."/>
            <person name="Nosek J."/>
            <person name="Gabaldon T."/>
        </authorList>
    </citation>
    <scope>NUCLEOTIDE SEQUENCE [LARGE SCALE GENOMIC DNA]</scope>
    <source>
        <strain evidence="10 11">CBS 10753</strain>
    </source>
</reference>
<dbReference type="AlphaFoldDB" id="A0A8J5UY05"/>
<evidence type="ECO:0000256" key="8">
    <source>
        <dbReference type="SAM" id="SignalP"/>
    </source>
</evidence>
<dbReference type="Pfam" id="PF25147">
    <property type="entry name" value="Ribophorin_II_C"/>
    <property type="match status" value="1"/>
</dbReference>
<evidence type="ECO:0000313" key="10">
    <source>
        <dbReference type="EMBL" id="KAG7664010.1"/>
    </source>
</evidence>
<accession>A0A8J5UY05</accession>
<feature type="transmembrane region" description="Helical" evidence="7">
    <location>
        <begin position="174"/>
        <end position="195"/>
    </location>
</feature>